<keyword evidence="1" id="KW-0560">Oxidoreductase</keyword>
<evidence type="ECO:0000313" key="5">
    <source>
        <dbReference type="Proteomes" id="UP000604475"/>
    </source>
</evidence>
<sequence length="341" mass="36904">MPDERDAGQSGAADGRPAARGLKVGLFVDARNPPPWQRPWREHYPRVLDLAAEADRLGADCLWLTEHHGFDDGYLPQPLVLAAAMASRTRRARIGTAVLLGPIRDPRHLAEEAALVDLLSDGRLELGLGAGYVPGEFEMFGADMTARFATLDAVFARVRALLNDGEITPAPLQRPVPMWLGYGGPVGARRAGRMGASLLTIGRRTAAAYLEGLAEGGHDLASARLAGDVDIIVADDPEAAYERIRPHYLYQLNSYRLAARRSPAHTEAELGDRLGRGRGPVQVNLLVLSPDEAVAKIRGRVAGLPVEHVFTWATVAQMPEDLTSRHLQLWLGPVRDALLGA</sequence>
<dbReference type="AlphaFoldDB" id="A0A937RQU5"/>
<gene>
    <name evidence="4" type="ORF">I7412_31930</name>
</gene>
<reference evidence="4" key="1">
    <citation type="submission" date="2020-12" db="EMBL/GenBank/DDBJ databases">
        <title>Genomic characterization of non-nitrogen-fixing Frankia strains.</title>
        <authorList>
            <person name="Carlos-Shanley C."/>
            <person name="Guerra T."/>
            <person name="Hahn D."/>
        </authorList>
    </citation>
    <scope>NUCLEOTIDE SEQUENCE</scope>
    <source>
        <strain evidence="4">CN6</strain>
    </source>
</reference>
<dbReference type="InterPro" id="IPR050766">
    <property type="entry name" value="Bact_Lucif_Oxidored"/>
</dbReference>
<accession>A0A937RQU5</accession>
<protein>
    <submittedName>
        <fullName evidence="4">LLM class flavin-dependent oxidoreductase</fullName>
    </submittedName>
</protein>
<feature type="domain" description="Luciferase-like" evidence="3">
    <location>
        <begin position="24"/>
        <end position="299"/>
    </location>
</feature>
<evidence type="ECO:0000256" key="1">
    <source>
        <dbReference type="ARBA" id="ARBA00023002"/>
    </source>
</evidence>
<name>A0A937RQU5_9ACTN</name>
<comment type="caution">
    <text evidence="4">The sequence shown here is derived from an EMBL/GenBank/DDBJ whole genome shotgun (WGS) entry which is preliminary data.</text>
</comment>
<evidence type="ECO:0000256" key="2">
    <source>
        <dbReference type="ARBA" id="ARBA00023033"/>
    </source>
</evidence>
<evidence type="ECO:0000313" key="4">
    <source>
        <dbReference type="EMBL" id="MBL7631689.1"/>
    </source>
</evidence>
<organism evidence="4 5">
    <name type="scientific">Frankia nepalensis</name>
    <dbReference type="NCBI Taxonomy" id="1836974"/>
    <lineage>
        <taxon>Bacteria</taxon>
        <taxon>Bacillati</taxon>
        <taxon>Actinomycetota</taxon>
        <taxon>Actinomycetes</taxon>
        <taxon>Frankiales</taxon>
        <taxon>Frankiaceae</taxon>
        <taxon>Frankia</taxon>
    </lineage>
</organism>
<keyword evidence="5" id="KW-1185">Reference proteome</keyword>
<keyword evidence="2" id="KW-0503">Monooxygenase</keyword>
<proteinExistence type="predicted"/>
<dbReference type="InterPro" id="IPR036661">
    <property type="entry name" value="Luciferase-like_sf"/>
</dbReference>
<dbReference type="Proteomes" id="UP000604475">
    <property type="component" value="Unassembled WGS sequence"/>
</dbReference>
<dbReference type="PANTHER" id="PTHR30137:SF8">
    <property type="entry name" value="BLR5498 PROTEIN"/>
    <property type="match status" value="1"/>
</dbReference>
<dbReference type="GO" id="GO:0005829">
    <property type="term" value="C:cytosol"/>
    <property type="evidence" value="ECO:0007669"/>
    <property type="project" value="TreeGrafter"/>
</dbReference>
<dbReference type="Pfam" id="PF00296">
    <property type="entry name" value="Bac_luciferase"/>
    <property type="match status" value="1"/>
</dbReference>
<dbReference type="Gene3D" id="3.20.20.30">
    <property type="entry name" value="Luciferase-like domain"/>
    <property type="match status" value="1"/>
</dbReference>
<dbReference type="GO" id="GO:0016705">
    <property type="term" value="F:oxidoreductase activity, acting on paired donors, with incorporation or reduction of molecular oxygen"/>
    <property type="evidence" value="ECO:0007669"/>
    <property type="project" value="InterPro"/>
</dbReference>
<dbReference type="PANTHER" id="PTHR30137">
    <property type="entry name" value="LUCIFERASE-LIKE MONOOXYGENASE"/>
    <property type="match status" value="1"/>
</dbReference>
<dbReference type="RefSeq" id="WP_203005954.1">
    <property type="nucleotide sequence ID" value="NZ_JADWYU010000192.1"/>
</dbReference>
<dbReference type="SUPFAM" id="SSF51679">
    <property type="entry name" value="Bacterial luciferase-like"/>
    <property type="match status" value="1"/>
</dbReference>
<dbReference type="EMBL" id="JAEACQ010000281">
    <property type="protein sequence ID" value="MBL7631689.1"/>
    <property type="molecule type" value="Genomic_DNA"/>
</dbReference>
<dbReference type="GO" id="GO:0004497">
    <property type="term" value="F:monooxygenase activity"/>
    <property type="evidence" value="ECO:0007669"/>
    <property type="project" value="UniProtKB-KW"/>
</dbReference>
<evidence type="ECO:0000259" key="3">
    <source>
        <dbReference type="Pfam" id="PF00296"/>
    </source>
</evidence>
<dbReference type="InterPro" id="IPR011251">
    <property type="entry name" value="Luciferase-like_dom"/>
</dbReference>